<dbReference type="InterPro" id="IPR021357">
    <property type="entry name" value="DUF2782"/>
</dbReference>
<sequence>MPPVKTAALLAFLALLLPRVSLAQDPPPNLEAVPAPPPIPAGVSEEDFQPEVTIKKRGEETVEEFRVHGKLYMVKVTPAHGVPYYLVDRKGDGVFERETAEHKLSVPMWVIKSW</sequence>
<organism evidence="3 4">
    <name type="scientific">Nitrogeniibacter mangrovi</name>
    <dbReference type="NCBI Taxonomy" id="2016596"/>
    <lineage>
        <taxon>Bacteria</taxon>
        <taxon>Pseudomonadati</taxon>
        <taxon>Pseudomonadota</taxon>
        <taxon>Betaproteobacteria</taxon>
        <taxon>Rhodocyclales</taxon>
        <taxon>Zoogloeaceae</taxon>
        <taxon>Nitrogeniibacter</taxon>
    </lineage>
</organism>
<feature type="signal peptide" evidence="2">
    <location>
        <begin position="1"/>
        <end position="23"/>
    </location>
</feature>
<name>A0A6C1B0X1_9RHOO</name>
<feature type="compositionally biased region" description="Pro residues" evidence="1">
    <location>
        <begin position="26"/>
        <end position="40"/>
    </location>
</feature>
<dbReference type="Pfam" id="PF11191">
    <property type="entry name" value="DUF2782"/>
    <property type="match status" value="1"/>
</dbReference>
<dbReference type="RefSeq" id="WP_173763807.1">
    <property type="nucleotide sequence ID" value="NZ_CP048836.1"/>
</dbReference>
<keyword evidence="4" id="KW-1185">Reference proteome</keyword>
<reference evidence="3 4" key="1">
    <citation type="submission" date="2020-02" db="EMBL/GenBank/DDBJ databases">
        <title>Nitrogenibacter mangrovi gen. nov., sp. nov. isolated from mangrove sediment, a denitrifying betaproteobacterium.</title>
        <authorList>
            <person name="Liao H."/>
            <person name="Tian Y."/>
        </authorList>
    </citation>
    <scope>NUCLEOTIDE SEQUENCE [LARGE SCALE GENOMIC DNA]</scope>
    <source>
        <strain evidence="3 4">M9-3-2</strain>
    </source>
</reference>
<feature type="chain" id="PRO_5025637294" evidence="2">
    <location>
        <begin position="24"/>
        <end position="114"/>
    </location>
</feature>
<dbReference type="Gene3D" id="2.20.130.30">
    <property type="entry name" value="Protein of unknown function DUF2782"/>
    <property type="match status" value="1"/>
</dbReference>
<dbReference type="AlphaFoldDB" id="A0A6C1B0X1"/>
<dbReference type="EMBL" id="CP048836">
    <property type="protein sequence ID" value="QID16639.1"/>
    <property type="molecule type" value="Genomic_DNA"/>
</dbReference>
<keyword evidence="2" id="KW-0732">Signal</keyword>
<evidence type="ECO:0000313" key="4">
    <source>
        <dbReference type="Proteomes" id="UP000501991"/>
    </source>
</evidence>
<protein>
    <submittedName>
        <fullName evidence="3">DUF2782 domain-containing protein</fullName>
    </submittedName>
</protein>
<evidence type="ECO:0000256" key="1">
    <source>
        <dbReference type="SAM" id="MobiDB-lite"/>
    </source>
</evidence>
<evidence type="ECO:0000256" key="2">
    <source>
        <dbReference type="SAM" id="SignalP"/>
    </source>
</evidence>
<evidence type="ECO:0000313" key="3">
    <source>
        <dbReference type="EMBL" id="QID16639.1"/>
    </source>
</evidence>
<dbReference type="Proteomes" id="UP000501991">
    <property type="component" value="Chromosome"/>
</dbReference>
<proteinExistence type="predicted"/>
<gene>
    <name evidence="3" type="ORF">G3580_02735</name>
</gene>
<accession>A0A6C1B0X1</accession>
<feature type="region of interest" description="Disordered" evidence="1">
    <location>
        <begin position="26"/>
        <end position="49"/>
    </location>
</feature>
<dbReference type="KEGG" id="azq:G3580_02735"/>